<evidence type="ECO:0000313" key="2">
    <source>
        <dbReference type="Proteomes" id="UP000620124"/>
    </source>
</evidence>
<dbReference type="EMBL" id="JACAZI010000038">
    <property type="protein sequence ID" value="KAF7328167.1"/>
    <property type="molecule type" value="Genomic_DNA"/>
</dbReference>
<sequence length="234" mass="24976">MTQADIAPFLDDWNAPTFTAHADEDVRLWIRYMHDGLEHRNVPHTYWVPVAFHFLGDEITTVLNKVKQMMDELQSTEGHCHWEWNWDNFTHALTHIHDGIKTEAAQKGTSAFRLDQVNMLTVEIASNLKRVAAATTIGLITVSGITVGPAILAGILHFLGIGASGAVGGSIVAGIHSILHGGYFAGASAFALTKSAAVSGAVVASVKAKAMIVGGMAVAGFGLGRPRNRPANNT</sequence>
<proteinExistence type="predicted"/>
<gene>
    <name evidence="1" type="ORF">MVEN_02574300</name>
</gene>
<dbReference type="Proteomes" id="UP000620124">
    <property type="component" value="Unassembled WGS sequence"/>
</dbReference>
<reference evidence="1" key="1">
    <citation type="submission" date="2020-05" db="EMBL/GenBank/DDBJ databases">
        <title>Mycena genomes resolve the evolution of fungal bioluminescence.</title>
        <authorList>
            <person name="Tsai I.J."/>
        </authorList>
    </citation>
    <scope>NUCLEOTIDE SEQUENCE</scope>
    <source>
        <strain evidence="1">CCC161011</strain>
    </source>
</reference>
<organism evidence="1 2">
    <name type="scientific">Mycena venus</name>
    <dbReference type="NCBI Taxonomy" id="2733690"/>
    <lineage>
        <taxon>Eukaryota</taxon>
        <taxon>Fungi</taxon>
        <taxon>Dikarya</taxon>
        <taxon>Basidiomycota</taxon>
        <taxon>Agaricomycotina</taxon>
        <taxon>Agaricomycetes</taxon>
        <taxon>Agaricomycetidae</taxon>
        <taxon>Agaricales</taxon>
        <taxon>Marasmiineae</taxon>
        <taxon>Mycenaceae</taxon>
        <taxon>Mycena</taxon>
    </lineage>
</organism>
<dbReference type="AlphaFoldDB" id="A0A8H6U3H8"/>
<accession>A0A8H6U3H8</accession>
<keyword evidence="2" id="KW-1185">Reference proteome</keyword>
<comment type="caution">
    <text evidence="1">The sequence shown here is derived from an EMBL/GenBank/DDBJ whole genome shotgun (WGS) entry which is preliminary data.</text>
</comment>
<evidence type="ECO:0000313" key="1">
    <source>
        <dbReference type="EMBL" id="KAF7328167.1"/>
    </source>
</evidence>
<protein>
    <submittedName>
        <fullName evidence="1">Uncharacterized protein</fullName>
    </submittedName>
</protein>
<dbReference type="OrthoDB" id="3068660at2759"/>
<name>A0A8H6U3H8_9AGAR</name>